<organism evidence="1 2">
    <name type="scientific">Colletotrichum simmondsii</name>
    <dbReference type="NCBI Taxonomy" id="703756"/>
    <lineage>
        <taxon>Eukaryota</taxon>
        <taxon>Fungi</taxon>
        <taxon>Dikarya</taxon>
        <taxon>Ascomycota</taxon>
        <taxon>Pezizomycotina</taxon>
        <taxon>Sordariomycetes</taxon>
        <taxon>Hypocreomycetidae</taxon>
        <taxon>Glomerellales</taxon>
        <taxon>Glomerellaceae</taxon>
        <taxon>Colletotrichum</taxon>
        <taxon>Colletotrichum acutatum species complex</taxon>
    </lineage>
</organism>
<gene>
    <name evidence="1" type="ORF">CSIM01_09440</name>
</gene>
<keyword evidence="2" id="KW-1185">Reference proteome</keyword>
<dbReference type="Proteomes" id="UP000070328">
    <property type="component" value="Unassembled WGS sequence"/>
</dbReference>
<sequence>MTPTETDVRPADTELTSTANLRDWKAVQAAFLANKIVMEKASPFMFKKLEAKEHDLMEADDVEPMLVLLDIAHGGIQEFIPEEILSGELHSLVIHAKRHDLIDVLYPHFKKWVPTDQDRRNFLKAELVDTSAWAAWEIKEWDITEWEIKHARIRDWEIKMAKVKARKIKARGIYHEMVNHLGFICEVDGGGNVLRPVSNTPMKEDHSLNDTEVTEHTAEVRRQGLKFAFEALRNVLKPDLPGRKGCLATDKAHEDDPACPSVAISIMDDASMEGLNQVIGIPGFNVKTFIAGENPVCLLSVKELRDDFLHLKIDAIKCHDFCDPFQEMRAVLEDKSNWPILPPHILDGEAHRVQNSG</sequence>
<comment type="caution">
    <text evidence="1">The sequence shown here is derived from an EMBL/GenBank/DDBJ whole genome shotgun (WGS) entry which is preliminary data.</text>
</comment>
<reference evidence="1 2" key="1">
    <citation type="submission" date="2014-02" db="EMBL/GenBank/DDBJ databases">
        <title>The genome sequence of Colletotrichum simmondsii CBS122122.</title>
        <authorList>
            <person name="Baroncelli R."/>
            <person name="Thon M.R."/>
        </authorList>
    </citation>
    <scope>NUCLEOTIDE SEQUENCE [LARGE SCALE GENOMIC DNA]</scope>
    <source>
        <strain evidence="1 2">CBS122122</strain>
    </source>
</reference>
<dbReference type="AlphaFoldDB" id="A0A135S768"/>
<protein>
    <submittedName>
        <fullName evidence="1">Uncharacterized protein</fullName>
    </submittedName>
</protein>
<accession>A0A135S768</accession>
<dbReference type="OrthoDB" id="10629248at2759"/>
<evidence type="ECO:0000313" key="1">
    <source>
        <dbReference type="EMBL" id="KXH31765.1"/>
    </source>
</evidence>
<evidence type="ECO:0000313" key="2">
    <source>
        <dbReference type="Proteomes" id="UP000070328"/>
    </source>
</evidence>
<proteinExistence type="predicted"/>
<dbReference type="EMBL" id="JFBX01000659">
    <property type="protein sequence ID" value="KXH31765.1"/>
    <property type="molecule type" value="Genomic_DNA"/>
</dbReference>
<name>A0A135S768_9PEZI</name>